<dbReference type="InterPro" id="IPR015806">
    <property type="entry name" value="Pyrv_Knase_insert_dom_sf"/>
</dbReference>
<dbReference type="Proteomes" id="UP000012589">
    <property type="component" value="Unassembled WGS sequence"/>
</dbReference>
<keyword evidence="18" id="KW-1185">Reference proteome</keyword>
<evidence type="ECO:0000256" key="12">
    <source>
        <dbReference type="ARBA" id="ARBA00023152"/>
    </source>
</evidence>
<keyword evidence="6 15" id="KW-0808">Transferase</keyword>
<dbReference type="Gene3D" id="2.40.33.10">
    <property type="entry name" value="PK beta-barrel domain-like"/>
    <property type="match status" value="1"/>
</dbReference>
<accession>N2AA37</accession>
<keyword evidence="8" id="KW-0547">Nucleotide-binding</keyword>
<reference evidence="17 18" key="1">
    <citation type="journal article" date="2014" name="Genome Announc.">
        <title>Draft genome sequences of the altered schaedler flora, a defined bacterial community from gnotobiotic mice.</title>
        <authorList>
            <person name="Wannemuehler M.J."/>
            <person name="Overstreet A.M."/>
            <person name="Ward D.V."/>
            <person name="Phillips G.J."/>
        </authorList>
    </citation>
    <scope>NUCLEOTIDE SEQUENCE [LARGE SCALE GENOMIC DNA]</scope>
    <source>
        <strain evidence="17 18">ASF492</strain>
    </source>
</reference>
<evidence type="ECO:0000256" key="5">
    <source>
        <dbReference type="ARBA" id="ARBA00018587"/>
    </source>
</evidence>
<dbReference type="InterPro" id="IPR015793">
    <property type="entry name" value="Pyrv_Knase_brl"/>
</dbReference>
<evidence type="ECO:0000256" key="15">
    <source>
        <dbReference type="RuleBase" id="RU000504"/>
    </source>
</evidence>
<dbReference type="EC" id="2.7.1.40" evidence="4 14"/>
<dbReference type="GO" id="GO:0000287">
    <property type="term" value="F:magnesium ion binding"/>
    <property type="evidence" value="ECO:0007669"/>
    <property type="project" value="UniProtKB-UniRule"/>
</dbReference>
<dbReference type="Pfam" id="PF00224">
    <property type="entry name" value="PK"/>
    <property type="match status" value="1"/>
</dbReference>
<evidence type="ECO:0000313" key="17">
    <source>
        <dbReference type="EMBL" id="EMZ25086.1"/>
    </source>
</evidence>
<comment type="catalytic activity">
    <reaction evidence="15">
        <text>pyruvate + ATP = phosphoenolpyruvate + ADP + H(+)</text>
        <dbReference type="Rhea" id="RHEA:18157"/>
        <dbReference type="ChEBI" id="CHEBI:15361"/>
        <dbReference type="ChEBI" id="CHEBI:15378"/>
        <dbReference type="ChEBI" id="CHEBI:30616"/>
        <dbReference type="ChEBI" id="CHEBI:58702"/>
        <dbReference type="ChEBI" id="CHEBI:456216"/>
        <dbReference type="EC" id="2.7.1.40"/>
    </reaction>
</comment>
<name>N2AA37_9FIRM</name>
<keyword evidence="7" id="KW-0479">Metal-binding</keyword>
<dbReference type="Gene3D" id="3.20.20.60">
    <property type="entry name" value="Phosphoenolpyruvate-binding domains"/>
    <property type="match status" value="1"/>
</dbReference>
<dbReference type="PATRIC" id="fig|1235802.3.peg.3144"/>
<evidence type="ECO:0000256" key="14">
    <source>
        <dbReference type="NCBIfam" id="TIGR01064"/>
    </source>
</evidence>
<proteinExistence type="inferred from homology"/>
<dbReference type="UniPathway" id="UPA00109">
    <property type="reaction ID" value="UER00188"/>
</dbReference>
<dbReference type="SUPFAM" id="SSF51621">
    <property type="entry name" value="Phosphoenolpyruvate/pyruvate domain"/>
    <property type="match status" value="1"/>
</dbReference>
<dbReference type="GO" id="GO:0016301">
    <property type="term" value="F:kinase activity"/>
    <property type="evidence" value="ECO:0007669"/>
    <property type="project" value="UniProtKB-KW"/>
</dbReference>
<evidence type="ECO:0000259" key="16">
    <source>
        <dbReference type="Pfam" id="PF00224"/>
    </source>
</evidence>
<comment type="similarity">
    <text evidence="3 15">Belongs to the pyruvate kinase family.</text>
</comment>
<sequence length="336" mass="37296">MGYVMTEIFGTLGPACAQADLLEKMFLEGMTGMRLNLSHTSLNESEDFIRNFQLAAQRAGVRPELLIDMQGPEVRIGALSAPLQLKESEEVVFAGQQETQPQAGVIPAEHQVLSALETGDRVLLDDGKLELMITAIKPQIRARVLQGGVLHSRKSLKIVDKRISGPVMTVQDRENLRLAKSYGVTALMQPFVTTGMQLSEVKNVLSEYGMEHIRIFAKIENREGMEHIRDIIPHADMVVIARGDLGNDMPLWELPAAQKTLSEICRKEGRPFLVVTQLLASMIHHPYPTRAEVSDIFHAVVDGASAVMVTNETAVGKYPVEVIRYLKKTAQEAERY</sequence>
<evidence type="ECO:0000256" key="8">
    <source>
        <dbReference type="ARBA" id="ARBA00022741"/>
    </source>
</evidence>
<dbReference type="eggNOG" id="COG0469">
    <property type="taxonomic scope" value="Bacteria"/>
</dbReference>
<evidence type="ECO:0000256" key="7">
    <source>
        <dbReference type="ARBA" id="ARBA00022723"/>
    </source>
</evidence>
<keyword evidence="12 15" id="KW-0324">Glycolysis</keyword>
<evidence type="ECO:0000256" key="10">
    <source>
        <dbReference type="ARBA" id="ARBA00022840"/>
    </source>
</evidence>
<evidence type="ECO:0000256" key="1">
    <source>
        <dbReference type="ARBA" id="ARBA00001958"/>
    </source>
</evidence>
<dbReference type="GO" id="GO:0005524">
    <property type="term" value="F:ATP binding"/>
    <property type="evidence" value="ECO:0007669"/>
    <property type="project" value="UniProtKB-KW"/>
</dbReference>
<gene>
    <name evidence="17" type="ORF">C823_02976</name>
</gene>
<organism evidence="17 18">
    <name type="scientific">Eubacterium plexicaudatum ASF492</name>
    <dbReference type="NCBI Taxonomy" id="1235802"/>
    <lineage>
        <taxon>Bacteria</taxon>
        <taxon>Bacillati</taxon>
        <taxon>Bacillota</taxon>
        <taxon>Clostridia</taxon>
        <taxon>Eubacteriales</taxon>
        <taxon>Eubacteriaceae</taxon>
        <taxon>Eubacterium</taxon>
    </lineage>
</organism>
<dbReference type="GO" id="GO:0004743">
    <property type="term" value="F:pyruvate kinase activity"/>
    <property type="evidence" value="ECO:0007669"/>
    <property type="project" value="UniProtKB-UniRule"/>
</dbReference>
<feature type="domain" description="Pyruvate kinase barrel" evidence="16">
    <location>
        <begin position="6"/>
        <end position="322"/>
    </location>
</feature>
<dbReference type="SUPFAM" id="SSF50800">
    <property type="entry name" value="PK beta-barrel domain-like"/>
    <property type="match status" value="1"/>
</dbReference>
<evidence type="ECO:0000313" key="18">
    <source>
        <dbReference type="Proteomes" id="UP000012589"/>
    </source>
</evidence>
<keyword evidence="13 17" id="KW-0670">Pyruvate</keyword>
<dbReference type="HOGENOM" id="CLU_015439_1_1_9"/>
<evidence type="ECO:0000256" key="4">
    <source>
        <dbReference type="ARBA" id="ARBA00012142"/>
    </source>
</evidence>
<dbReference type="PANTHER" id="PTHR11817">
    <property type="entry name" value="PYRUVATE KINASE"/>
    <property type="match status" value="1"/>
</dbReference>
<evidence type="ECO:0000256" key="13">
    <source>
        <dbReference type="ARBA" id="ARBA00023317"/>
    </source>
</evidence>
<evidence type="ECO:0000256" key="2">
    <source>
        <dbReference type="ARBA" id="ARBA00004997"/>
    </source>
</evidence>
<dbReference type="InterPro" id="IPR011037">
    <property type="entry name" value="Pyrv_Knase-like_insert_dom_sf"/>
</dbReference>
<comment type="pathway">
    <text evidence="2 15">Carbohydrate degradation; glycolysis; pyruvate from D-glyceraldehyde 3-phosphate: step 5/5.</text>
</comment>
<dbReference type="AlphaFoldDB" id="N2AA37"/>
<keyword evidence="11 15" id="KW-0460">Magnesium</keyword>
<dbReference type="GO" id="GO:0030955">
    <property type="term" value="F:potassium ion binding"/>
    <property type="evidence" value="ECO:0007669"/>
    <property type="project" value="UniProtKB-UniRule"/>
</dbReference>
<protein>
    <recommendedName>
        <fullName evidence="5 14">Pyruvate kinase</fullName>
        <ecNumber evidence="4 14">2.7.1.40</ecNumber>
    </recommendedName>
</protein>
<dbReference type="STRING" id="1235802.C823_02976"/>
<evidence type="ECO:0000256" key="9">
    <source>
        <dbReference type="ARBA" id="ARBA00022777"/>
    </source>
</evidence>
<evidence type="ECO:0000256" key="11">
    <source>
        <dbReference type="ARBA" id="ARBA00022842"/>
    </source>
</evidence>
<evidence type="ECO:0000256" key="6">
    <source>
        <dbReference type="ARBA" id="ARBA00022679"/>
    </source>
</evidence>
<comment type="caution">
    <text evidence="17">The sequence shown here is derived from an EMBL/GenBank/DDBJ whole genome shotgun (WGS) entry which is preliminary data.</text>
</comment>
<evidence type="ECO:0000256" key="3">
    <source>
        <dbReference type="ARBA" id="ARBA00008663"/>
    </source>
</evidence>
<dbReference type="InterPro" id="IPR001697">
    <property type="entry name" value="Pyr_Knase"/>
</dbReference>
<dbReference type="EMBL" id="AQFT01000091">
    <property type="protein sequence ID" value="EMZ25086.1"/>
    <property type="molecule type" value="Genomic_DNA"/>
</dbReference>
<dbReference type="PRINTS" id="PR01050">
    <property type="entry name" value="PYRUVTKNASE"/>
</dbReference>
<keyword evidence="9 15" id="KW-0418">Kinase</keyword>
<keyword evidence="10" id="KW-0067">ATP-binding</keyword>
<dbReference type="InterPro" id="IPR015813">
    <property type="entry name" value="Pyrv/PenolPyrv_kinase-like_dom"/>
</dbReference>
<dbReference type="NCBIfam" id="TIGR01064">
    <property type="entry name" value="pyruv_kin"/>
    <property type="match status" value="1"/>
</dbReference>
<dbReference type="InterPro" id="IPR040442">
    <property type="entry name" value="Pyrv_kinase-like_dom_sf"/>
</dbReference>
<comment type="cofactor">
    <cofactor evidence="1">
        <name>K(+)</name>
        <dbReference type="ChEBI" id="CHEBI:29103"/>
    </cofactor>
</comment>